<dbReference type="Proteomes" id="UP000076935">
    <property type="component" value="Unassembled WGS sequence"/>
</dbReference>
<protein>
    <submittedName>
        <fullName evidence="1">Uncharacterized protein</fullName>
    </submittedName>
</protein>
<evidence type="ECO:0000313" key="1">
    <source>
        <dbReference type="EMBL" id="OAH59179.1"/>
    </source>
</evidence>
<gene>
    <name evidence="1" type="ORF">AWH49_18710</name>
</gene>
<dbReference type="EMBL" id="LQWY01000066">
    <property type="protein sequence ID" value="OAH59179.1"/>
    <property type="molecule type" value="Genomic_DNA"/>
</dbReference>
<comment type="caution">
    <text evidence="1">The sequence shown here is derived from an EMBL/GenBank/DDBJ whole genome shotgun (WGS) entry which is preliminary data.</text>
</comment>
<keyword evidence="2" id="KW-1185">Reference proteome</keyword>
<dbReference type="RefSeq" id="WP_063966518.1">
    <property type="nucleotide sequence ID" value="NZ_JBCNAN010000052.1"/>
</dbReference>
<name>A0A177L0L5_9BACI</name>
<reference evidence="1 2" key="1">
    <citation type="submission" date="2016-01" db="EMBL/GenBank/DDBJ databases">
        <title>Investigation of taxonomic status of Bacillus aminovorans.</title>
        <authorList>
            <person name="Verma A."/>
            <person name="Pal Y."/>
            <person name="Krishnamurthi S."/>
        </authorList>
    </citation>
    <scope>NUCLEOTIDE SEQUENCE [LARGE SCALE GENOMIC DNA]</scope>
    <source>
        <strain evidence="1 2">DSM 1314</strain>
    </source>
</reference>
<evidence type="ECO:0000313" key="2">
    <source>
        <dbReference type="Proteomes" id="UP000076935"/>
    </source>
</evidence>
<sequence length="140" mass="16342">MTGVRSLIIQGMALSLVCKKGIKCNVLNHFYQIDQETKKETEIYIPVTFEKMENRVDVYLLLCDNTDVHKVLFDSKMEQQIHRLKRGKEAYITLKKAECELSKKVVEWNSTRTTLSTYQSRRRTASKFLKGVTADEIIRH</sequence>
<organism evidence="1 2">
    <name type="scientific">Domibacillus aminovorans</name>
    <dbReference type="NCBI Taxonomy" id="29332"/>
    <lineage>
        <taxon>Bacteria</taxon>
        <taxon>Bacillati</taxon>
        <taxon>Bacillota</taxon>
        <taxon>Bacilli</taxon>
        <taxon>Bacillales</taxon>
        <taxon>Bacillaceae</taxon>
        <taxon>Domibacillus</taxon>
    </lineage>
</organism>
<dbReference type="AlphaFoldDB" id="A0A177L0L5"/>
<proteinExistence type="predicted"/>
<accession>A0A177L0L5</accession>